<dbReference type="Pfam" id="PF00072">
    <property type="entry name" value="Response_reg"/>
    <property type="match status" value="1"/>
</dbReference>
<dbReference type="CDD" id="cd17574">
    <property type="entry name" value="REC_OmpR"/>
    <property type="match status" value="1"/>
</dbReference>
<dbReference type="InterPro" id="IPR011110">
    <property type="entry name" value="Reg_prop"/>
</dbReference>
<dbReference type="Gene3D" id="1.10.287.130">
    <property type="match status" value="1"/>
</dbReference>
<evidence type="ECO:0000256" key="6">
    <source>
        <dbReference type="PROSITE-ProRule" id="PRU00169"/>
    </source>
</evidence>
<dbReference type="InterPro" id="IPR004358">
    <property type="entry name" value="Sig_transdc_His_kin-like_C"/>
</dbReference>
<dbReference type="SUPFAM" id="SSF46689">
    <property type="entry name" value="Homeodomain-like"/>
    <property type="match status" value="1"/>
</dbReference>
<proteinExistence type="predicted"/>
<feature type="domain" description="HTH araC/xylS-type" evidence="7">
    <location>
        <begin position="1312"/>
        <end position="1411"/>
    </location>
</feature>
<dbReference type="InterPro" id="IPR036890">
    <property type="entry name" value="HATPase_C_sf"/>
</dbReference>
<dbReference type="SMART" id="SM00448">
    <property type="entry name" value="REC"/>
    <property type="match status" value="1"/>
</dbReference>
<dbReference type="Pfam" id="PF12833">
    <property type="entry name" value="HTH_18"/>
    <property type="match status" value="1"/>
</dbReference>
<dbReference type="InterPro" id="IPR011123">
    <property type="entry name" value="Y_Y_Y"/>
</dbReference>
<evidence type="ECO:0000256" key="2">
    <source>
        <dbReference type="ARBA" id="ARBA00012438"/>
    </source>
</evidence>
<dbReference type="SMART" id="SM00342">
    <property type="entry name" value="HTH_ARAC"/>
    <property type="match status" value="1"/>
</dbReference>
<dbReference type="RefSeq" id="WP_200464732.1">
    <property type="nucleotide sequence ID" value="NZ_JAENRR010000017.1"/>
</dbReference>
<evidence type="ECO:0000259" key="9">
    <source>
        <dbReference type="PROSITE" id="PS50110"/>
    </source>
</evidence>
<accession>A0ABS1HIK3</accession>
<evidence type="ECO:0000259" key="8">
    <source>
        <dbReference type="PROSITE" id="PS50109"/>
    </source>
</evidence>
<dbReference type="PANTHER" id="PTHR43547:SF2">
    <property type="entry name" value="HYBRID SIGNAL TRANSDUCTION HISTIDINE KINASE C"/>
    <property type="match status" value="1"/>
</dbReference>
<dbReference type="PROSITE" id="PS50110">
    <property type="entry name" value="RESPONSE_REGULATORY"/>
    <property type="match status" value="1"/>
</dbReference>
<comment type="catalytic activity">
    <reaction evidence="1">
        <text>ATP + protein L-histidine = ADP + protein N-phospho-L-histidine.</text>
        <dbReference type="EC" id="2.7.13.3"/>
    </reaction>
</comment>
<dbReference type="Pfam" id="PF07495">
    <property type="entry name" value="Y_Y_Y"/>
    <property type="match status" value="1"/>
</dbReference>
<dbReference type="Pfam" id="PF02518">
    <property type="entry name" value="HATPase_c"/>
    <property type="match status" value="1"/>
</dbReference>
<feature type="domain" description="Response regulatory" evidence="9">
    <location>
        <begin position="1164"/>
        <end position="1279"/>
    </location>
</feature>
<dbReference type="InterPro" id="IPR011006">
    <property type="entry name" value="CheY-like_superfamily"/>
</dbReference>
<gene>
    <name evidence="10" type="ORF">JIV24_09155</name>
</gene>
<dbReference type="EMBL" id="JAENRR010000017">
    <property type="protein sequence ID" value="MBK3517502.1"/>
    <property type="molecule type" value="Genomic_DNA"/>
</dbReference>
<dbReference type="InterPro" id="IPR003661">
    <property type="entry name" value="HisK_dim/P_dom"/>
</dbReference>
<dbReference type="InterPro" id="IPR018060">
    <property type="entry name" value="HTH_AraC"/>
</dbReference>
<dbReference type="InterPro" id="IPR003594">
    <property type="entry name" value="HATPase_dom"/>
</dbReference>
<dbReference type="InterPro" id="IPR001789">
    <property type="entry name" value="Sig_transdc_resp-reg_receiver"/>
</dbReference>
<dbReference type="Gene3D" id="2.60.40.10">
    <property type="entry name" value="Immunoglobulins"/>
    <property type="match status" value="1"/>
</dbReference>
<dbReference type="PANTHER" id="PTHR43547">
    <property type="entry name" value="TWO-COMPONENT HISTIDINE KINASE"/>
    <property type="match status" value="1"/>
</dbReference>
<keyword evidence="5" id="KW-0804">Transcription</keyword>
<evidence type="ECO:0000313" key="11">
    <source>
        <dbReference type="Proteomes" id="UP000605676"/>
    </source>
</evidence>
<dbReference type="InterPro" id="IPR036097">
    <property type="entry name" value="HisK_dim/P_sf"/>
</dbReference>
<dbReference type="SUPFAM" id="SSF47384">
    <property type="entry name" value="Homodimeric domain of signal transducing histidine kinase"/>
    <property type="match status" value="1"/>
</dbReference>
<dbReference type="Gene3D" id="3.40.50.2300">
    <property type="match status" value="1"/>
</dbReference>
<dbReference type="Gene3D" id="2.130.10.10">
    <property type="entry name" value="YVTN repeat-like/Quinoprotein amine dehydrogenase"/>
    <property type="match status" value="3"/>
</dbReference>
<dbReference type="InterPro" id="IPR009057">
    <property type="entry name" value="Homeodomain-like_sf"/>
</dbReference>
<evidence type="ECO:0000256" key="1">
    <source>
        <dbReference type="ARBA" id="ARBA00000085"/>
    </source>
</evidence>
<dbReference type="EC" id="2.7.13.3" evidence="2"/>
<dbReference type="Pfam" id="PF07494">
    <property type="entry name" value="Reg_prop"/>
    <property type="match status" value="2"/>
</dbReference>
<name>A0ABS1HIK3_9BACT</name>
<feature type="modified residue" description="4-aspartylphosphate" evidence="6">
    <location>
        <position position="1212"/>
    </location>
</feature>
<dbReference type="SUPFAM" id="SSF55874">
    <property type="entry name" value="ATPase domain of HSP90 chaperone/DNA topoisomerase II/histidine kinase"/>
    <property type="match status" value="1"/>
</dbReference>
<reference evidence="10 11" key="1">
    <citation type="submission" date="2021-01" db="EMBL/GenBank/DDBJ databases">
        <title>Carboxyliciviraga sp.nov., isolated from coastal sediments.</title>
        <authorList>
            <person name="Lu D."/>
            <person name="Zhang T."/>
        </authorList>
    </citation>
    <scope>NUCLEOTIDE SEQUENCE [LARGE SCALE GENOMIC DNA]</scope>
    <source>
        <strain evidence="10 11">N1Y132</strain>
    </source>
</reference>
<dbReference type="SMART" id="SM00388">
    <property type="entry name" value="HisKA"/>
    <property type="match status" value="1"/>
</dbReference>
<dbReference type="InterPro" id="IPR015943">
    <property type="entry name" value="WD40/YVTN_repeat-like_dom_sf"/>
</dbReference>
<dbReference type="InterPro" id="IPR005467">
    <property type="entry name" value="His_kinase_dom"/>
</dbReference>
<dbReference type="Gene3D" id="1.10.10.60">
    <property type="entry name" value="Homeodomain-like"/>
    <property type="match status" value="2"/>
</dbReference>
<evidence type="ECO:0000313" key="10">
    <source>
        <dbReference type="EMBL" id="MBK3517502.1"/>
    </source>
</evidence>
<sequence>MISIGECSGKIKRQSIQLWVITSMLIAVHSSYAQVEVVNSTLQFQNIGIEQGFSQNSVSDILQDSRGFMWFATPNGLFQYDGYKFKTYSNEENNPNSISHNQLVDIQKGRNGSIWCLTNSVINRYNPVADNFTRFDLKHTGLTSFRSICIDRENPRRIWLGTDDNMALVLLNETSSDIIKIIYPAIVSPKIEHVGALRINSISQDSKGNIWTSFRNYLIKIVLNEGKPVVQSIGKKGYISFFVENANGDMVVSLPNGISKVLERNDELLYNTSETRIQLPDNYTNRKINQIIVKEDGRLLLVSWRTGILELNSNYEELASYPLRKNKDDFNGGDFSRVLVDKSGILWLGTYRGGLYKCDLHRKPFFTVGHRKDGKSGILTDRFINQISGDKNGNIWLGTHSGGINRLKIDEQKVKYYSNFNKEVGLSNNANCWATCYDSNGNLWLSYDGLGIKRVRINNEGEVGSVTTYDASTKPALPLGSVHFFYEDRNGIIWMANHARGGLALIEDANTNPQFIFIKDLRFEDISVSALYYDEDEYLWVATLHHGIFKMKFDEEYQVKELVNISELNDIADVPVFSFYEDAQKNMWMATFGHGLVKLLPSEQVHKYTRTSYRKKNGLPNDAVYAILNTSDDSLWISTDDGISCFRIKEETFVNYNVFDGLQNNNFRKWSALKNSDGYLLFGGTSGFTYFKPEDFSSVVKLPQVQITKLNVLQKDVPFWAYQYRNEKSANSDLQELILEPNQHSFSVEFASLQFANPEKIKYKYQLLGADKDWITVDSDQRLAAYAHLNHGHYTFRVAASSTGGVFSDDYAQIDLYLQPHWYETWWAFMLYLFTIVGLSIVGLRFQYRRQQLRSQLQLEKMERKNSIELNKAKLNFFTNISHELKTPLTIISGLVDKTLNSQDFSNAKSNLSSIGKNSNRMLQLVNQLLDFRKVEAGHLPASFVKTDFVDFTREISESFKVYAANKNYEFNFSSEFEKLDVIFDPDKIEKVISNLLANAIKYTQEGGSINIQLSDVNASYGDRISVLNKKSQLSDYLQVVVSDNGKGIAADQVNKVFEEFYQVNKNDSYTNVDKGVGIGLAYSKMLIELHNGVIFAESDEGKGASFYVIIPRIQEGNVDDEEVSDQQVQEAIGNAHNKYDDAPFVIQNSVENLNEEIIFHDHEILVVEDNNEIREFLVDYLKKHFKVIEAEDGQQGFELAMERIPDLIISDVMMPNMDGYEMCKLVKEDEKTNHIPIILLTANAQTEQRIEGLKAGADSYIPKPFHLEHLITRIQKLLELRSKLKQKYLSLSGEMTLEEIDFNAEDKSFLKNIDAIIEENLSNSELSVKDIESSLGYSRMQLYRKLKSITDLSAVEYIRNYRLKKAVEMMHSTNLRVTEIVFSVGFTSASYFGKCFRQKYGKTPTDFVKDARNL</sequence>
<keyword evidence="3 6" id="KW-0597">Phosphoprotein</keyword>
<dbReference type="SUPFAM" id="SSF63829">
    <property type="entry name" value="Calcium-dependent phosphotriesterase"/>
    <property type="match status" value="4"/>
</dbReference>
<dbReference type="PROSITE" id="PS01124">
    <property type="entry name" value="HTH_ARAC_FAMILY_2"/>
    <property type="match status" value="1"/>
</dbReference>
<dbReference type="PROSITE" id="PS50109">
    <property type="entry name" value="HIS_KIN"/>
    <property type="match status" value="1"/>
</dbReference>
<dbReference type="CDD" id="cd00082">
    <property type="entry name" value="HisKA"/>
    <property type="match status" value="1"/>
</dbReference>
<dbReference type="SMART" id="SM00387">
    <property type="entry name" value="HATPase_c"/>
    <property type="match status" value="1"/>
</dbReference>
<protein>
    <recommendedName>
        <fullName evidence="2">histidine kinase</fullName>
        <ecNumber evidence="2">2.7.13.3</ecNumber>
    </recommendedName>
</protein>
<evidence type="ECO:0000259" key="7">
    <source>
        <dbReference type="PROSITE" id="PS01124"/>
    </source>
</evidence>
<dbReference type="Gene3D" id="3.30.565.10">
    <property type="entry name" value="Histidine kinase-like ATPase, C-terminal domain"/>
    <property type="match status" value="1"/>
</dbReference>
<dbReference type="Proteomes" id="UP000605676">
    <property type="component" value="Unassembled WGS sequence"/>
</dbReference>
<dbReference type="InterPro" id="IPR013783">
    <property type="entry name" value="Ig-like_fold"/>
</dbReference>
<comment type="caution">
    <text evidence="10">The sequence shown here is derived from an EMBL/GenBank/DDBJ whole genome shotgun (WGS) entry which is preliminary data.</text>
</comment>
<dbReference type="PRINTS" id="PR00344">
    <property type="entry name" value="BCTRLSENSOR"/>
</dbReference>
<evidence type="ECO:0000256" key="5">
    <source>
        <dbReference type="ARBA" id="ARBA00023163"/>
    </source>
</evidence>
<feature type="domain" description="Histidine kinase" evidence="8">
    <location>
        <begin position="880"/>
        <end position="1115"/>
    </location>
</feature>
<evidence type="ECO:0000256" key="3">
    <source>
        <dbReference type="ARBA" id="ARBA00022553"/>
    </source>
</evidence>
<keyword evidence="11" id="KW-1185">Reference proteome</keyword>
<dbReference type="Pfam" id="PF00512">
    <property type="entry name" value="HisKA"/>
    <property type="match status" value="1"/>
</dbReference>
<evidence type="ECO:0000256" key="4">
    <source>
        <dbReference type="ARBA" id="ARBA00023015"/>
    </source>
</evidence>
<dbReference type="SUPFAM" id="SSF52172">
    <property type="entry name" value="CheY-like"/>
    <property type="match status" value="1"/>
</dbReference>
<organism evidence="10 11">
    <name type="scientific">Carboxylicivirga marina</name>
    <dbReference type="NCBI Taxonomy" id="2800988"/>
    <lineage>
        <taxon>Bacteria</taxon>
        <taxon>Pseudomonadati</taxon>
        <taxon>Bacteroidota</taxon>
        <taxon>Bacteroidia</taxon>
        <taxon>Marinilabiliales</taxon>
        <taxon>Marinilabiliaceae</taxon>
        <taxon>Carboxylicivirga</taxon>
    </lineage>
</organism>
<keyword evidence="4" id="KW-0805">Transcription regulation</keyword>